<evidence type="ECO:0000313" key="1">
    <source>
        <dbReference type="EMBL" id="ROI10792.1"/>
    </source>
</evidence>
<dbReference type="Proteomes" id="UP000270224">
    <property type="component" value="Unassembled WGS sequence"/>
</dbReference>
<evidence type="ECO:0000313" key="2">
    <source>
        <dbReference type="Proteomes" id="UP000270224"/>
    </source>
</evidence>
<accession>A0A3N0X0E3</accession>
<reference evidence="2" key="2">
    <citation type="submission" date="2018-11" db="EMBL/GenBank/DDBJ databases">
        <title>Proposal to divide the Flavobacteriaceae and reorganize its genera based on Amino Acid Identity values calculated from whole genome sequences.</title>
        <authorList>
            <person name="Nicholson A.C."/>
            <person name="Gulvik C.A."/>
            <person name="Whitney A.M."/>
            <person name="Humrighouse B.W."/>
            <person name="Bell M."/>
            <person name="Holmens B."/>
            <person name="Steigerwalt A."/>
            <person name="Villarma A."/>
            <person name="Sheth M."/>
            <person name="Batra D."/>
            <person name="Pryor J."/>
            <person name="Bernardet J.-F."/>
            <person name="Hugo C."/>
            <person name="Kampfer P."/>
            <person name="Newman J."/>
            <person name="Mcquiston J.R."/>
        </authorList>
    </citation>
    <scope>NUCLEOTIDE SEQUENCE [LARGE SCALE GENOMIC DNA]</scope>
    <source>
        <strain evidence="2">H3056</strain>
    </source>
</reference>
<comment type="caution">
    <text evidence="1">The sequence shown here is derived from an EMBL/GenBank/DDBJ whole genome shotgun (WGS) entry which is preliminary data.</text>
</comment>
<gene>
    <name evidence="1" type="ORF">EGI11_02560</name>
</gene>
<protein>
    <submittedName>
        <fullName evidence="1">Uncharacterized protein</fullName>
    </submittedName>
</protein>
<name>A0A3N0X0E3_9FLAO</name>
<dbReference type="AlphaFoldDB" id="A0A3N0X0E3"/>
<proteinExistence type="predicted"/>
<reference evidence="2" key="1">
    <citation type="submission" date="2018-11" db="EMBL/GenBank/DDBJ databases">
        <title>Proposal to divide the Flavobacteriaceae and reorganize its genera based on Amino Acid Identity values calculated from whole genome sequences.</title>
        <authorList>
            <person name="Nicholson A.C."/>
            <person name="Gulvik C.A."/>
            <person name="Whitney A.M."/>
            <person name="Humrighouse B.W."/>
            <person name="Bell M."/>
            <person name="Holmes B."/>
            <person name="Steigerwalt A."/>
            <person name="Villarma A."/>
            <person name="Sheth M."/>
            <person name="Batra D."/>
            <person name="Pryor J."/>
            <person name="Bernardet J.-F."/>
            <person name="Hugo C."/>
            <person name="Kampfer P."/>
            <person name="Newman J."/>
            <person name="Mcquiston J.R."/>
        </authorList>
    </citation>
    <scope>NUCLEOTIDE SEQUENCE [LARGE SCALE GENOMIC DNA]</scope>
    <source>
        <strain evidence="2">H3056</strain>
    </source>
</reference>
<sequence>MKFVKFPGFCTKFLTLQTRISARGRTLKPKKSAKPSDYFHQLFSNNILNLNSKFRIKNINVLSMKNIGQKGQIFKK</sequence>
<dbReference type="EMBL" id="RJUG01000001">
    <property type="protein sequence ID" value="ROI10792.1"/>
    <property type="molecule type" value="Genomic_DNA"/>
</dbReference>
<organism evidence="1 2">
    <name type="scientific">Kaistella daneshvariae</name>
    <dbReference type="NCBI Taxonomy" id="2487074"/>
    <lineage>
        <taxon>Bacteria</taxon>
        <taxon>Pseudomonadati</taxon>
        <taxon>Bacteroidota</taxon>
        <taxon>Flavobacteriia</taxon>
        <taxon>Flavobacteriales</taxon>
        <taxon>Weeksellaceae</taxon>
        <taxon>Chryseobacterium group</taxon>
        <taxon>Kaistella</taxon>
    </lineage>
</organism>